<dbReference type="Proteomes" id="UP000663868">
    <property type="component" value="Unassembled WGS sequence"/>
</dbReference>
<comment type="caution">
    <text evidence="1">The sequence shown here is derived from an EMBL/GenBank/DDBJ whole genome shotgun (WGS) entry which is preliminary data.</text>
</comment>
<sequence>TEAKLNTFGRLCDENDDYNNNENNAINNNNTILGRGEWCRGIVFPH</sequence>
<evidence type="ECO:0000313" key="2">
    <source>
        <dbReference type="Proteomes" id="UP000663868"/>
    </source>
</evidence>
<feature type="non-terminal residue" evidence="1">
    <location>
        <position position="1"/>
    </location>
</feature>
<accession>A0A820L5E8</accession>
<protein>
    <submittedName>
        <fullName evidence="1">Uncharacterized protein</fullName>
    </submittedName>
</protein>
<dbReference type="AlphaFoldDB" id="A0A820L5E8"/>
<proteinExistence type="predicted"/>
<reference evidence="1" key="1">
    <citation type="submission" date="2021-02" db="EMBL/GenBank/DDBJ databases">
        <authorList>
            <person name="Nowell W R."/>
        </authorList>
    </citation>
    <scope>NUCLEOTIDE SEQUENCE</scope>
</reference>
<evidence type="ECO:0000313" key="1">
    <source>
        <dbReference type="EMBL" id="CAF4352119.1"/>
    </source>
</evidence>
<dbReference type="EMBL" id="CAJOBB010018785">
    <property type="protein sequence ID" value="CAF4352119.1"/>
    <property type="molecule type" value="Genomic_DNA"/>
</dbReference>
<name>A0A820L5E8_9BILA</name>
<organism evidence="1 2">
    <name type="scientific">Adineta steineri</name>
    <dbReference type="NCBI Taxonomy" id="433720"/>
    <lineage>
        <taxon>Eukaryota</taxon>
        <taxon>Metazoa</taxon>
        <taxon>Spiralia</taxon>
        <taxon>Gnathifera</taxon>
        <taxon>Rotifera</taxon>
        <taxon>Eurotatoria</taxon>
        <taxon>Bdelloidea</taxon>
        <taxon>Adinetida</taxon>
        <taxon>Adinetidae</taxon>
        <taxon>Adineta</taxon>
    </lineage>
</organism>
<gene>
    <name evidence="1" type="ORF">KXQ929_LOCUS48324</name>
</gene>